<accession>A0A9Q0K0K1</accession>
<proteinExistence type="predicted"/>
<evidence type="ECO:0000313" key="2">
    <source>
        <dbReference type="Proteomes" id="UP001141806"/>
    </source>
</evidence>
<dbReference type="AlphaFoldDB" id="A0A9Q0K0K1"/>
<reference evidence="1" key="1">
    <citation type="journal article" date="2023" name="Plant J.">
        <title>The genome of the king protea, Protea cynaroides.</title>
        <authorList>
            <person name="Chang J."/>
            <person name="Duong T.A."/>
            <person name="Schoeman C."/>
            <person name="Ma X."/>
            <person name="Roodt D."/>
            <person name="Barker N."/>
            <person name="Li Z."/>
            <person name="Van de Peer Y."/>
            <person name="Mizrachi E."/>
        </authorList>
    </citation>
    <scope>NUCLEOTIDE SEQUENCE</scope>
    <source>
        <tissue evidence="1">Young leaves</tissue>
    </source>
</reference>
<comment type="caution">
    <text evidence="1">The sequence shown here is derived from an EMBL/GenBank/DDBJ whole genome shotgun (WGS) entry which is preliminary data.</text>
</comment>
<protein>
    <submittedName>
        <fullName evidence="1">Uncharacterized protein</fullName>
    </submittedName>
</protein>
<dbReference type="EMBL" id="JAMYWD010000011">
    <property type="protein sequence ID" value="KAJ4957093.1"/>
    <property type="molecule type" value="Genomic_DNA"/>
</dbReference>
<name>A0A9Q0K0K1_9MAGN</name>
<keyword evidence="2" id="KW-1185">Reference proteome</keyword>
<sequence>MKSLEKEGEEDEREFEKKEKIQGLTVVAGRDPRRGLRRMKSLEKEGVCLAASQGNVVTGGEGLMRELALDTIAAGPVRAGPGISPRRTAPALLTCLKRTSELFRRGCDSEIGRFVNPIASGSCSGTILDSAFLPAAACLLSEIDSSHLATRY</sequence>
<organism evidence="1 2">
    <name type="scientific">Protea cynaroides</name>
    <dbReference type="NCBI Taxonomy" id="273540"/>
    <lineage>
        <taxon>Eukaryota</taxon>
        <taxon>Viridiplantae</taxon>
        <taxon>Streptophyta</taxon>
        <taxon>Embryophyta</taxon>
        <taxon>Tracheophyta</taxon>
        <taxon>Spermatophyta</taxon>
        <taxon>Magnoliopsida</taxon>
        <taxon>Proteales</taxon>
        <taxon>Proteaceae</taxon>
        <taxon>Protea</taxon>
    </lineage>
</organism>
<gene>
    <name evidence="1" type="ORF">NE237_013876</name>
</gene>
<dbReference type="Proteomes" id="UP001141806">
    <property type="component" value="Unassembled WGS sequence"/>
</dbReference>
<evidence type="ECO:0000313" key="1">
    <source>
        <dbReference type="EMBL" id="KAJ4957093.1"/>
    </source>
</evidence>